<evidence type="ECO:0000313" key="3">
    <source>
        <dbReference type="Proteomes" id="UP000295714"/>
    </source>
</evidence>
<protein>
    <submittedName>
        <fullName evidence="2">Uncharacterized protein</fullName>
    </submittedName>
</protein>
<organism evidence="2 3">
    <name type="scientific">Winogradskyella wandonensis</name>
    <dbReference type="NCBI Taxonomy" id="1442586"/>
    <lineage>
        <taxon>Bacteria</taxon>
        <taxon>Pseudomonadati</taxon>
        <taxon>Bacteroidota</taxon>
        <taxon>Flavobacteriia</taxon>
        <taxon>Flavobacteriales</taxon>
        <taxon>Flavobacteriaceae</taxon>
        <taxon>Winogradskyella</taxon>
    </lineage>
</organism>
<evidence type="ECO:0000313" key="2">
    <source>
        <dbReference type="EMBL" id="TCK67232.1"/>
    </source>
</evidence>
<keyword evidence="3" id="KW-1185">Reference proteome</keyword>
<dbReference type="AlphaFoldDB" id="A0A4R1KQE5"/>
<keyword evidence="1" id="KW-0472">Membrane</keyword>
<keyword evidence="1" id="KW-0812">Transmembrane</keyword>
<dbReference type="EMBL" id="SMGI01000002">
    <property type="protein sequence ID" value="TCK67232.1"/>
    <property type="molecule type" value="Genomic_DNA"/>
</dbReference>
<comment type="caution">
    <text evidence="2">The sequence shown here is derived from an EMBL/GenBank/DDBJ whole genome shotgun (WGS) entry which is preliminary data.</text>
</comment>
<reference evidence="2 3" key="1">
    <citation type="journal article" date="2015" name="Stand. Genomic Sci.">
        <title>Genomic Encyclopedia of Bacterial and Archaeal Type Strains, Phase III: the genomes of soil and plant-associated and newly described type strains.</title>
        <authorList>
            <person name="Whitman W.B."/>
            <person name="Woyke T."/>
            <person name="Klenk H.P."/>
            <person name="Zhou Y."/>
            <person name="Lilburn T.G."/>
            <person name="Beck B.J."/>
            <person name="De Vos P."/>
            <person name="Vandamme P."/>
            <person name="Eisen J.A."/>
            <person name="Garrity G."/>
            <person name="Hugenholtz P."/>
            <person name="Kyrpides N.C."/>
        </authorList>
    </citation>
    <scope>NUCLEOTIDE SEQUENCE [LARGE SCALE GENOMIC DNA]</scope>
    <source>
        <strain evidence="2 3">CECT 8445</strain>
    </source>
</reference>
<dbReference type="Proteomes" id="UP000295714">
    <property type="component" value="Unassembled WGS sequence"/>
</dbReference>
<accession>A0A4R1KQE5</accession>
<keyword evidence="1" id="KW-1133">Transmembrane helix</keyword>
<feature type="transmembrane region" description="Helical" evidence="1">
    <location>
        <begin position="6"/>
        <end position="24"/>
    </location>
</feature>
<sequence length="184" mass="20677">MQLTFIFIGIIGILLLIYSIRILIKSSKNKSVAEFTLESESKEIQLNSTGLYSLCFLGAGFVDNQGKFGAELKSENGNLIKLNKTFPNYRFRKNGKLGLEYWHFEIAQSGKYILTFKNLNDLIAKHSMLISKRMFQKKISPNNLKILLKETISTKNRLLSIVGLVIGVNAVIWGILIGLTNAFG</sequence>
<dbReference type="RefSeq" id="WP_158281893.1">
    <property type="nucleotide sequence ID" value="NZ_SMGI01000002.1"/>
</dbReference>
<proteinExistence type="predicted"/>
<gene>
    <name evidence="2" type="ORF">DFQ05_1005</name>
</gene>
<name>A0A4R1KQE5_9FLAO</name>
<evidence type="ECO:0000256" key="1">
    <source>
        <dbReference type="SAM" id="Phobius"/>
    </source>
</evidence>
<feature type="transmembrane region" description="Helical" evidence="1">
    <location>
        <begin position="158"/>
        <end position="179"/>
    </location>
</feature>
<dbReference type="OrthoDB" id="1441949at2"/>